<dbReference type="InterPro" id="IPR011109">
    <property type="entry name" value="DNA_bind_recombinase_dom"/>
</dbReference>
<dbReference type="GO" id="GO:0000150">
    <property type="term" value="F:DNA strand exchange activity"/>
    <property type="evidence" value="ECO:0007669"/>
    <property type="project" value="InterPro"/>
</dbReference>
<comment type="caution">
    <text evidence="4">The sequence shown here is derived from an EMBL/GenBank/DDBJ whole genome shotgun (WGS) entry which is preliminary data.</text>
</comment>
<dbReference type="Pfam" id="PF00239">
    <property type="entry name" value="Resolvase"/>
    <property type="match status" value="1"/>
</dbReference>
<dbReference type="InterPro" id="IPR036162">
    <property type="entry name" value="Resolvase-like_N_sf"/>
</dbReference>
<dbReference type="Proteomes" id="UP000261257">
    <property type="component" value="Unassembled WGS sequence"/>
</dbReference>
<evidence type="ECO:0000259" key="2">
    <source>
        <dbReference type="PROSITE" id="PS51736"/>
    </source>
</evidence>
<evidence type="ECO:0000256" key="1">
    <source>
        <dbReference type="SAM" id="Coils"/>
    </source>
</evidence>
<dbReference type="InterPro" id="IPR050639">
    <property type="entry name" value="SSR_resolvase"/>
</dbReference>
<evidence type="ECO:0000313" key="5">
    <source>
        <dbReference type="Proteomes" id="UP000261257"/>
    </source>
</evidence>
<dbReference type="InterPro" id="IPR038109">
    <property type="entry name" value="DNA_bind_recomb_sf"/>
</dbReference>
<dbReference type="PROSITE" id="PS51737">
    <property type="entry name" value="RECOMBINASE_DNA_BIND"/>
    <property type="match status" value="1"/>
</dbReference>
<dbReference type="SMART" id="SM00857">
    <property type="entry name" value="Resolvase"/>
    <property type="match status" value="1"/>
</dbReference>
<organism evidence="4 5">
    <name type="scientific">Hungatella hathewayi</name>
    <dbReference type="NCBI Taxonomy" id="154046"/>
    <lineage>
        <taxon>Bacteria</taxon>
        <taxon>Bacillati</taxon>
        <taxon>Bacillota</taxon>
        <taxon>Clostridia</taxon>
        <taxon>Lachnospirales</taxon>
        <taxon>Lachnospiraceae</taxon>
        <taxon>Hungatella</taxon>
    </lineage>
</organism>
<name>A0A3E4TMB6_9FIRM</name>
<dbReference type="InterPro" id="IPR025827">
    <property type="entry name" value="Zn_ribbon_recom_dom"/>
</dbReference>
<dbReference type="PANTHER" id="PTHR30461">
    <property type="entry name" value="DNA-INVERTASE FROM LAMBDOID PROPHAGE"/>
    <property type="match status" value="1"/>
</dbReference>
<feature type="domain" description="Recombinase" evidence="3">
    <location>
        <begin position="177"/>
        <end position="321"/>
    </location>
</feature>
<accession>A0A3E4TMB6</accession>
<evidence type="ECO:0000259" key="3">
    <source>
        <dbReference type="PROSITE" id="PS51737"/>
    </source>
</evidence>
<dbReference type="Pfam" id="PF07508">
    <property type="entry name" value="Recombinase"/>
    <property type="match status" value="1"/>
</dbReference>
<sequence length="555" mass="64161">MQNVNSGTTTYNAVAYVRVSKEDIAAGQVKKAESNSISNQKKLISDFVKDKQEINIVSVRTDDGYTGTNYDRPAFQLMLDDIRAGRINCVIVKDLSRFGREYIDAGKYIDRLFPYYGVRLIAINDNIDTITKDMSDELGITIRNLFNDNYCRDISIKTRSSLKVKRKNGEFTGAFVAYGYRRSDKEHNNLMIDEYPASVVQDIFKWKLAGMSQDGIARKLNEQGILSPLEYKRSLGMNYKSGFKVKEKAVWTAIAVRRILTNELYVGTLIQGIRTTPNHKVKTVKVNDKEDWCILENNHEPIVSQKTFNLVQRLLALDTRTSPNKDVVFSLCGLVVCGDCGNPMVRKVTTAKGKKYSYYVCSRNKDRSGCSSHRIKTDDLETAVLRILQNHIRVVVEMRKCLDFIEKLPFRQINLRKAEERLLKIEEEISRYRKLKITLYEDMKEGIVTKEDYVDISVQYEQRIKDAEQAAEQIHKEIDTLMGNSTDEQRWMKDFIQYKNLTQLTRIAAVELIEKIHVFENKKIVVEFLHAQDFEKLMHHLSEYKKAEIIEKEAI</sequence>
<protein>
    <submittedName>
        <fullName evidence="4">Recombinase</fullName>
    </submittedName>
</protein>
<dbReference type="Pfam" id="PF13408">
    <property type="entry name" value="Zn_ribbon_recom"/>
    <property type="match status" value="1"/>
</dbReference>
<keyword evidence="1" id="KW-0175">Coiled coil</keyword>
<reference evidence="4 5" key="1">
    <citation type="submission" date="2018-08" db="EMBL/GenBank/DDBJ databases">
        <title>A genome reference for cultivated species of the human gut microbiota.</title>
        <authorList>
            <person name="Zou Y."/>
            <person name="Xue W."/>
            <person name="Luo G."/>
        </authorList>
    </citation>
    <scope>NUCLEOTIDE SEQUENCE [LARGE SCALE GENOMIC DNA]</scope>
    <source>
        <strain evidence="4 5">TF05-11AC</strain>
    </source>
</reference>
<feature type="domain" description="Resolvase/invertase-type recombinase catalytic" evidence="2">
    <location>
        <begin position="12"/>
        <end position="169"/>
    </location>
</feature>
<dbReference type="PANTHER" id="PTHR30461:SF23">
    <property type="entry name" value="DNA RECOMBINASE-RELATED"/>
    <property type="match status" value="1"/>
</dbReference>
<dbReference type="SUPFAM" id="SSF53041">
    <property type="entry name" value="Resolvase-like"/>
    <property type="match status" value="1"/>
</dbReference>
<gene>
    <name evidence="4" type="ORF">DXC39_32610</name>
</gene>
<dbReference type="Gene3D" id="3.40.50.1390">
    <property type="entry name" value="Resolvase, N-terminal catalytic domain"/>
    <property type="match status" value="1"/>
</dbReference>
<evidence type="ECO:0000313" key="4">
    <source>
        <dbReference type="EMBL" id="RGL92233.1"/>
    </source>
</evidence>
<dbReference type="AlphaFoldDB" id="A0A3E4TMB6"/>
<feature type="coiled-coil region" evidence="1">
    <location>
        <begin position="415"/>
        <end position="484"/>
    </location>
</feature>
<dbReference type="GO" id="GO:0003677">
    <property type="term" value="F:DNA binding"/>
    <property type="evidence" value="ECO:0007669"/>
    <property type="project" value="InterPro"/>
</dbReference>
<dbReference type="PROSITE" id="PS51736">
    <property type="entry name" value="RECOMBINASES_3"/>
    <property type="match status" value="1"/>
</dbReference>
<proteinExistence type="predicted"/>
<dbReference type="RefSeq" id="WP_117624398.1">
    <property type="nucleotide sequence ID" value="NZ_CAUFPL010000133.1"/>
</dbReference>
<dbReference type="InterPro" id="IPR006119">
    <property type="entry name" value="Resolv_N"/>
</dbReference>
<dbReference type="Gene3D" id="3.90.1750.20">
    <property type="entry name" value="Putative Large Serine Recombinase, Chain B, Domain 2"/>
    <property type="match status" value="1"/>
</dbReference>
<dbReference type="EMBL" id="QSSQ01000072">
    <property type="protein sequence ID" value="RGL92233.1"/>
    <property type="molecule type" value="Genomic_DNA"/>
</dbReference>